<name>A0A250JI11_9BACT</name>
<dbReference type="GO" id="GO:0015562">
    <property type="term" value="F:efflux transmembrane transporter activity"/>
    <property type="evidence" value="ECO:0007669"/>
    <property type="project" value="TreeGrafter"/>
</dbReference>
<reference evidence="4 5" key="1">
    <citation type="submission" date="2017-06" db="EMBL/GenBank/DDBJ databases">
        <title>Sequencing and comparative analysis of myxobacterial genomes.</title>
        <authorList>
            <person name="Rupp O."/>
            <person name="Goesmann A."/>
            <person name="Sogaard-Andersen L."/>
        </authorList>
    </citation>
    <scope>NUCLEOTIDE SEQUENCE [LARGE SCALE GENOMIC DNA]</scope>
    <source>
        <strain evidence="4 5">DSM 52655</strain>
    </source>
</reference>
<proteinExistence type="inferred from homology"/>
<dbReference type="Pfam" id="PF25973">
    <property type="entry name" value="BSH_CzcB"/>
    <property type="match status" value="1"/>
</dbReference>
<dbReference type="PANTHER" id="PTHR30469">
    <property type="entry name" value="MULTIDRUG RESISTANCE PROTEIN MDTA"/>
    <property type="match status" value="1"/>
</dbReference>
<evidence type="ECO:0000313" key="5">
    <source>
        <dbReference type="Proteomes" id="UP000217257"/>
    </source>
</evidence>
<dbReference type="Gene3D" id="1.10.287.470">
    <property type="entry name" value="Helix hairpin bin"/>
    <property type="match status" value="1"/>
</dbReference>
<feature type="chain" id="PRO_5012625822" description="CzcB-like barrel-sandwich hybrid domain-containing protein" evidence="2">
    <location>
        <begin position="22"/>
        <end position="300"/>
    </location>
</feature>
<dbReference type="KEGG" id="cfus:CYFUS_008265"/>
<dbReference type="RefSeq" id="WP_095990289.1">
    <property type="nucleotide sequence ID" value="NZ_CP022098.1"/>
</dbReference>
<dbReference type="Proteomes" id="UP000217257">
    <property type="component" value="Chromosome"/>
</dbReference>
<organism evidence="4 5">
    <name type="scientific">Cystobacter fuscus</name>
    <dbReference type="NCBI Taxonomy" id="43"/>
    <lineage>
        <taxon>Bacteria</taxon>
        <taxon>Pseudomonadati</taxon>
        <taxon>Myxococcota</taxon>
        <taxon>Myxococcia</taxon>
        <taxon>Myxococcales</taxon>
        <taxon>Cystobacterineae</taxon>
        <taxon>Archangiaceae</taxon>
        <taxon>Cystobacter</taxon>
    </lineage>
</organism>
<sequence>MRRSVRMMAMRGLVWLGSVGAAVPGLASAGSMEDGTPPALVVDPSSSRPGAQQPILGVVIPNDSVDVSARFDSRLEQVDVEVGQSVHEGQVLARLDTRSLQRELAAAEAALQGSRAEEHAISLALSEAHANRRPSFTPRALKLGVYSREELDRMSDEESAAAARMQAARVQTLQRQAQVTGLRQHLEDATLVAPFAGVVTSRLVGPGTHLSAGQPVLRLLGSGEWRVRFAVTEEEAGDFQPGALVELKVLQGELSLQGAVESISPEVDAAARLLFATAMFSQPPPREVSTGLLVHVRARP</sequence>
<dbReference type="PANTHER" id="PTHR30469:SF15">
    <property type="entry name" value="HLYD FAMILY OF SECRETION PROTEINS"/>
    <property type="match status" value="1"/>
</dbReference>
<dbReference type="EMBL" id="CP022098">
    <property type="protein sequence ID" value="ATB42786.1"/>
    <property type="molecule type" value="Genomic_DNA"/>
</dbReference>
<gene>
    <name evidence="4" type="ORF">CYFUS_008265</name>
</gene>
<dbReference type="AlphaFoldDB" id="A0A250JI11"/>
<evidence type="ECO:0000313" key="4">
    <source>
        <dbReference type="EMBL" id="ATB42786.1"/>
    </source>
</evidence>
<dbReference type="NCBIfam" id="TIGR01730">
    <property type="entry name" value="RND_mfp"/>
    <property type="match status" value="1"/>
</dbReference>
<dbReference type="Gene3D" id="2.40.30.170">
    <property type="match status" value="1"/>
</dbReference>
<evidence type="ECO:0000256" key="2">
    <source>
        <dbReference type="SAM" id="SignalP"/>
    </source>
</evidence>
<dbReference type="SUPFAM" id="SSF111369">
    <property type="entry name" value="HlyD-like secretion proteins"/>
    <property type="match status" value="1"/>
</dbReference>
<keyword evidence="2" id="KW-0732">Signal</keyword>
<accession>A0A250JI11</accession>
<protein>
    <recommendedName>
        <fullName evidence="3">CzcB-like barrel-sandwich hybrid domain-containing protein</fullName>
    </recommendedName>
</protein>
<evidence type="ECO:0000256" key="1">
    <source>
        <dbReference type="ARBA" id="ARBA00009477"/>
    </source>
</evidence>
<comment type="similarity">
    <text evidence="1">Belongs to the membrane fusion protein (MFP) (TC 8.A.1) family.</text>
</comment>
<dbReference type="InterPro" id="IPR006143">
    <property type="entry name" value="RND_pump_MFP"/>
</dbReference>
<dbReference type="GO" id="GO:1990281">
    <property type="term" value="C:efflux pump complex"/>
    <property type="evidence" value="ECO:0007669"/>
    <property type="project" value="TreeGrafter"/>
</dbReference>
<dbReference type="InterPro" id="IPR058647">
    <property type="entry name" value="BSH_CzcB-like"/>
</dbReference>
<evidence type="ECO:0000259" key="3">
    <source>
        <dbReference type="Pfam" id="PF25973"/>
    </source>
</evidence>
<feature type="domain" description="CzcB-like barrel-sandwich hybrid" evidence="3">
    <location>
        <begin position="65"/>
        <end position="218"/>
    </location>
</feature>
<feature type="signal peptide" evidence="2">
    <location>
        <begin position="1"/>
        <end position="21"/>
    </location>
</feature>
<dbReference type="Gene3D" id="2.40.50.100">
    <property type="match status" value="1"/>
</dbReference>